<feature type="compositionally biased region" description="Acidic residues" evidence="1">
    <location>
        <begin position="61"/>
        <end position="80"/>
    </location>
</feature>
<dbReference type="Proteomes" id="UP001283361">
    <property type="component" value="Unassembled WGS sequence"/>
</dbReference>
<reference evidence="2" key="1">
    <citation type="journal article" date="2023" name="G3 (Bethesda)">
        <title>A reference genome for the long-term kleptoplast-retaining sea slug Elysia crispata morphotype clarki.</title>
        <authorList>
            <person name="Eastman K.E."/>
            <person name="Pendleton A.L."/>
            <person name="Shaikh M.A."/>
            <person name="Suttiyut T."/>
            <person name="Ogas R."/>
            <person name="Tomko P."/>
            <person name="Gavelis G."/>
            <person name="Widhalm J.R."/>
            <person name="Wisecaver J.H."/>
        </authorList>
    </citation>
    <scope>NUCLEOTIDE SEQUENCE</scope>
    <source>
        <strain evidence="2">ECLA1</strain>
    </source>
</reference>
<dbReference type="EMBL" id="JAWDGP010008050">
    <property type="protein sequence ID" value="KAK3696331.1"/>
    <property type="molecule type" value="Genomic_DNA"/>
</dbReference>
<gene>
    <name evidence="2" type="ORF">RRG08_066702</name>
</gene>
<keyword evidence="3" id="KW-1185">Reference proteome</keyword>
<name>A0AAE0XMS7_9GAST</name>
<protein>
    <submittedName>
        <fullName evidence="2">Uncharacterized protein</fullName>
    </submittedName>
</protein>
<evidence type="ECO:0000313" key="3">
    <source>
        <dbReference type="Proteomes" id="UP001283361"/>
    </source>
</evidence>
<proteinExistence type="predicted"/>
<dbReference type="AlphaFoldDB" id="A0AAE0XMS7"/>
<feature type="region of interest" description="Disordered" evidence="1">
    <location>
        <begin position="57"/>
        <end position="80"/>
    </location>
</feature>
<organism evidence="2 3">
    <name type="scientific">Elysia crispata</name>
    <name type="common">lettuce slug</name>
    <dbReference type="NCBI Taxonomy" id="231223"/>
    <lineage>
        <taxon>Eukaryota</taxon>
        <taxon>Metazoa</taxon>
        <taxon>Spiralia</taxon>
        <taxon>Lophotrochozoa</taxon>
        <taxon>Mollusca</taxon>
        <taxon>Gastropoda</taxon>
        <taxon>Heterobranchia</taxon>
        <taxon>Euthyneura</taxon>
        <taxon>Panpulmonata</taxon>
        <taxon>Sacoglossa</taxon>
        <taxon>Placobranchoidea</taxon>
        <taxon>Plakobranchidae</taxon>
        <taxon>Elysia</taxon>
    </lineage>
</organism>
<evidence type="ECO:0000256" key="1">
    <source>
        <dbReference type="SAM" id="MobiDB-lite"/>
    </source>
</evidence>
<comment type="caution">
    <text evidence="2">The sequence shown here is derived from an EMBL/GenBank/DDBJ whole genome shotgun (WGS) entry which is preliminary data.</text>
</comment>
<evidence type="ECO:0000313" key="2">
    <source>
        <dbReference type="EMBL" id="KAK3696331.1"/>
    </source>
</evidence>
<accession>A0AAE0XMS7</accession>
<sequence length="80" mass="9056">MDTAVVTKPVGKKTAATLQPLRSLYQQRLPIKAAKYKDLQVLKQFCSTEAQHFFESLPYDGMEDTREDSDSEISEVSDTE</sequence>